<keyword evidence="1" id="KW-0472">Membrane</keyword>
<feature type="transmembrane region" description="Helical" evidence="1">
    <location>
        <begin position="65"/>
        <end position="86"/>
    </location>
</feature>
<evidence type="ECO:0000313" key="2">
    <source>
        <dbReference type="EMBL" id="TQV89031.1"/>
    </source>
</evidence>
<dbReference type="InterPro" id="IPR037257">
    <property type="entry name" value="T2SS_E_N_sf"/>
</dbReference>
<proteinExistence type="predicted"/>
<keyword evidence="3" id="KW-1185">Reference proteome</keyword>
<comment type="caution">
    <text evidence="2">The sequence shown here is derived from an EMBL/GenBank/DDBJ whole genome shotgun (WGS) entry which is preliminary data.</text>
</comment>
<evidence type="ECO:0008006" key="4">
    <source>
        <dbReference type="Google" id="ProtNLM"/>
    </source>
</evidence>
<reference evidence="2 3" key="1">
    <citation type="submission" date="2019-07" db="EMBL/GenBank/DDBJ databases">
        <title>Draft genome for Aliikangiella sp. M105.</title>
        <authorList>
            <person name="Wang G."/>
        </authorList>
    </citation>
    <scope>NUCLEOTIDE SEQUENCE [LARGE SCALE GENOMIC DNA]</scope>
    <source>
        <strain evidence="2 3">M105</strain>
    </source>
</reference>
<dbReference type="Proteomes" id="UP000315439">
    <property type="component" value="Unassembled WGS sequence"/>
</dbReference>
<gene>
    <name evidence="2" type="ORF">FLL46_05740</name>
</gene>
<sequence>MLDQQNLQQKSRLGLILIKRQYITEQQLQLALKFQQQHEMRLGEALLELGFIDEKQLKRALRRQSWLRSITAGVALVLAPFSPAFASSQGNLGSSSTATSEISVTILPKTLANSSGNMKFDGDKPSQLSEGICTSDLGVDIYRVTASGSGKNGGFVLTDNQQNQLEYQVAFQHENSQFHHLKAHQSSTNLKNIQSGADACLNASANRVKVSLDPKQKQSSSVYSGVLTLTIAAE</sequence>
<evidence type="ECO:0000256" key="1">
    <source>
        <dbReference type="SAM" id="Phobius"/>
    </source>
</evidence>
<organism evidence="2 3">
    <name type="scientific">Aliikangiella coralliicola</name>
    <dbReference type="NCBI Taxonomy" id="2592383"/>
    <lineage>
        <taxon>Bacteria</taxon>
        <taxon>Pseudomonadati</taxon>
        <taxon>Pseudomonadota</taxon>
        <taxon>Gammaproteobacteria</taxon>
        <taxon>Oceanospirillales</taxon>
        <taxon>Pleioneaceae</taxon>
        <taxon>Aliikangiella</taxon>
    </lineage>
</organism>
<name>A0A545UHT2_9GAMM</name>
<dbReference type="OrthoDB" id="6118246at2"/>
<dbReference type="SUPFAM" id="SSF160246">
    <property type="entry name" value="EspE N-terminal domain-like"/>
    <property type="match status" value="1"/>
</dbReference>
<evidence type="ECO:0000313" key="3">
    <source>
        <dbReference type="Proteomes" id="UP000315439"/>
    </source>
</evidence>
<dbReference type="AlphaFoldDB" id="A0A545UHT2"/>
<dbReference type="RefSeq" id="WP_142892516.1">
    <property type="nucleotide sequence ID" value="NZ_ML660161.1"/>
</dbReference>
<dbReference type="EMBL" id="VIKS01000003">
    <property type="protein sequence ID" value="TQV89031.1"/>
    <property type="molecule type" value="Genomic_DNA"/>
</dbReference>
<keyword evidence="1" id="KW-0812">Transmembrane</keyword>
<keyword evidence="1" id="KW-1133">Transmembrane helix</keyword>
<protein>
    <recommendedName>
        <fullName evidence="4">Type II secretion system protein GspE N-terminal domain-containing protein</fullName>
    </recommendedName>
</protein>
<accession>A0A545UHT2</accession>